<comment type="subcellular location">
    <subcellularLocation>
        <location evidence="1">Nucleus</location>
        <location evidence="1">Nucleolus</location>
    </subcellularLocation>
</comment>
<dbReference type="InterPro" id="IPR012580">
    <property type="entry name" value="NUC153"/>
</dbReference>
<dbReference type="EMBL" id="CAJVPK010000724">
    <property type="protein sequence ID" value="CAG8543226.1"/>
    <property type="molecule type" value="Genomic_DNA"/>
</dbReference>
<dbReference type="GO" id="GO:0006364">
    <property type="term" value="P:rRNA processing"/>
    <property type="evidence" value="ECO:0007669"/>
    <property type="project" value="InterPro"/>
</dbReference>
<dbReference type="PANTHER" id="PTHR12202">
    <property type="entry name" value="ESF1 HOMOLOG"/>
    <property type="match status" value="1"/>
</dbReference>
<dbReference type="OrthoDB" id="431825at2759"/>
<evidence type="ECO:0000256" key="1">
    <source>
        <dbReference type="ARBA" id="ARBA00004604"/>
    </source>
</evidence>
<reference evidence="8" key="1">
    <citation type="submission" date="2021-06" db="EMBL/GenBank/DDBJ databases">
        <authorList>
            <person name="Kallberg Y."/>
            <person name="Tangrot J."/>
            <person name="Rosling A."/>
        </authorList>
    </citation>
    <scope>NUCLEOTIDE SEQUENCE</scope>
    <source>
        <strain evidence="8">AZ414A</strain>
    </source>
</reference>
<evidence type="ECO:0000256" key="2">
    <source>
        <dbReference type="ARBA" id="ARBA00009087"/>
    </source>
</evidence>
<accession>A0A9N9AWD8</accession>
<keyword evidence="9" id="KW-1185">Reference proteome</keyword>
<keyword evidence="3" id="KW-0175">Coiled coil</keyword>
<organism evidence="8 9">
    <name type="scientific">Diversispora eburnea</name>
    <dbReference type="NCBI Taxonomy" id="1213867"/>
    <lineage>
        <taxon>Eukaryota</taxon>
        <taxon>Fungi</taxon>
        <taxon>Fungi incertae sedis</taxon>
        <taxon>Mucoromycota</taxon>
        <taxon>Glomeromycotina</taxon>
        <taxon>Glomeromycetes</taxon>
        <taxon>Diversisporales</taxon>
        <taxon>Diversisporaceae</taxon>
        <taxon>Diversispora</taxon>
    </lineage>
</organism>
<dbReference type="Pfam" id="PF08159">
    <property type="entry name" value="NUC153"/>
    <property type="match status" value="1"/>
</dbReference>
<dbReference type="GO" id="GO:0005730">
    <property type="term" value="C:nucleolus"/>
    <property type="evidence" value="ECO:0007669"/>
    <property type="project" value="UniProtKB-SubCell"/>
</dbReference>
<dbReference type="PANTHER" id="PTHR12202:SF0">
    <property type="entry name" value="ESF1 HOMOLOG"/>
    <property type="match status" value="1"/>
</dbReference>
<keyword evidence="4" id="KW-0539">Nucleus</keyword>
<evidence type="ECO:0000256" key="5">
    <source>
        <dbReference type="SAM" id="MobiDB-lite"/>
    </source>
</evidence>
<dbReference type="AlphaFoldDB" id="A0A9N9AWD8"/>
<evidence type="ECO:0000259" key="6">
    <source>
        <dbReference type="Pfam" id="PF08159"/>
    </source>
</evidence>
<dbReference type="Proteomes" id="UP000789706">
    <property type="component" value="Unassembled WGS sequence"/>
</dbReference>
<evidence type="ECO:0000313" key="9">
    <source>
        <dbReference type="Proteomes" id="UP000789706"/>
    </source>
</evidence>
<feature type="region of interest" description="Disordered" evidence="5">
    <location>
        <begin position="281"/>
        <end position="325"/>
    </location>
</feature>
<feature type="domain" description="NUC153" evidence="6">
    <location>
        <begin position="335"/>
        <end position="363"/>
    </location>
</feature>
<dbReference type="InterPro" id="IPR039754">
    <property type="entry name" value="Esf1"/>
</dbReference>
<evidence type="ECO:0000259" key="7">
    <source>
        <dbReference type="Pfam" id="PF25121"/>
    </source>
</evidence>
<dbReference type="Pfam" id="PF25121">
    <property type="entry name" value="RRM_ESF1"/>
    <property type="match status" value="1"/>
</dbReference>
<name>A0A9N9AWD8_9GLOM</name>
<feature type="domain" description="ESF1 RRM" evidence="7">
    <location>
        <begin position="130"/>
        <end position="198"/>
    </location>
</feature>
<dbReference type="GO" id="GO:0003723">
    <property type="term" value="F:RNA binding"/>
    <property type="evidence" value="ECO:0007669"/>
    <property type="project" value="TreeGrafter"/>
</dbReference>
<evidence type="ECO:0000256" key="4">
    <source>
        <dbReference type="ARBA" id="ARBA00023242"/>
    </source>
</evidence>
<evidence type="ECO:0000313" key="8">
    <source>
        <dbReference type="EMBL" id="CAG8543226.1"/>
    </source>
</evidence>
<protein>
    <submittedName>
        <fullName evidence="8">5262_t:CDS:1</fullName>
    </submittedName>
</protein>
<feature type="compositionally biased region" description="Basic and acidic residues" evidence="5">
    <location>
        <begin position="306"/>
        <end position="325"/>
    </location>
</feature>
<comment type="caution">
    <text evidence="8">The sequence shown here is derived from an EMBL/GenBank/DDBJ whole genome shotgun (WGS) entry which is preliminary data.</text>
</comment>
<sequence length="420" mass="49704">MSIDPSIFNTFKDLYTILSILDPRFEHVRKDPRFGRPQKKDTKIKLDSRFAQMLKNEDFTETHDNEIEIYPEEEIPHGEETHRFAVLNLDWDNVNAVDLMKLFCGFKLEGSIIKSVRIYPSQFGKERLEKFDQDLLRKYQLERLRYYYAVVDCDTVENARQIYNQCDGAEFECSANFLDLRFIPDDTEFDNEEIRDECQHEPEVYKPVNYVTDALNHSNVKLTWDNDDPYRVKLTKQSFKKKDLDVMDFKAYLASSSDEDSGSDIEVSRQKYKDLLNKVESNDQSDSIKNETTIESYMRKQREKKKVKESNKTNKITSRKEEERQRAELELLVNDPRFAALHKSHHFAIDPSNPHFKKTEAMTKLLEESQRRQSETNKKKEKNIVNIQEEYNNFESPFKDPSLSSLVNSVWDFLMNINDL</sequence>
<evidence type="ECO:0000256" key="3">
    <source>
        <dbReference type="ARBA" id="ARBA00023054"/>
    </source>
</evidence>
<dbReference type="InterPro" id="IPR056750">
    <property type="entry name" value="RRM_ESF1"/>
</dbReference>
<comment type="similarity">
    <text evidence="2">Belongs to the ESF1 family.</text>
</comment>
<proteinExistence type="inferred from homology"/>
<gene>
    <name evidence="8" type="ORF">DEBURN_LOCUS6720</name>
</gene>